<keyword evidence="1" id="KW-1133">Transmembrane helix</keyword>
<evidence type="ECO:0000256" key="1">
    <source>
        <dbReference type="SAM" id="Phobius"/>
    </source>
</evidence>
<reference evidence="2 3" key="1">
    <citation type="submission" date="2023-08" db="EMBL/GenBank/DDBJ databases">
        <title>Draft genome sequence of Algoriphagus taiwanensis.</title>
        <authorList>
            <person name="Takatani N."/>
            <person name="Hosokawa M."/>
            <person name="Sawabe T."/>
        </authorList>
    </citation>
    <scope>NUCLEOTIDE SEQUENCE [LARGE SCALE GENOMIC DNA]</scope>
    <source>
        <strain evidence="2 3">JCM 19755</strain>
    </source>
</reference>
<evidence type="ECO:0008006" key="4">
    <source>
        <dbReference type="Google" id="ProtNLM"/>
    </source>
</evidence>
<accession>A0ABQ6PVF1</accession>
<dbReference type="Pfam" id="PF14362">
    <property type="entry name" value="DUF4407"/>
    <property type="match status" value="1"/>
</dbReference>
<proteinExistence type="predicted"/>
<organism evidence="2 3">
    <name type="scientific">Algoriphagus taiwanensis</name>
    <dbReference type="NCBI Taxonomy" id="1445656"/>
    <lineage>
        <taxon>Bacteria</taxon>
        <taxon>Pseudomonadati</taxon>
        <taxon>Bacteroidota</taxon>
        <taxon>Cytophagia</taxon>
        <taxon>Cytophagales</taxon>
        <taxon>Cyclobacteriaceae</taxon>
        <taxon>Algoriphagus</taxon>
    </lineage>
</organism>
<feature type="transmembrane region" description="Helical" evidence="1">
    <location>
        <begin position="28"/>
        <end position="49"/>
    </location>
</feature>
<dbReference type="EMBL" id="BTPE01000001">
    <property type="protein sequence ID" value="GMQ31941.1"/>
    <property type="molecule type" value="Genomic_DNA"/>
</dbReference>
<keyword evidence="1" id="KW-0812">Transmembrane</keyword>
<protein>
    <recommendedName>
        <fullName evidence="4">DUF4407 domain-containing protein</fullName>
    </recommendedName>
</protein>
<dbReference type="InterPro" id="IPR025519">
    <property type="entry name" value="DUF4407"/>
</dbReference>
<feature type="transmembrane region" description="Helical" evidence="1">
    <location>
        <begin position="61"/>
        <end position="80"/>
    </location>
</feature>
<dbReference type="Proteomes" id="UP001307705">
    <property type="component" value="Unassembled WGS sequence"/>
</dbReference>
<evidence type="ECO:0000313" key="3">
    <source>
        <dbReference type="Proteomes" id="UP001307705"/>
    </source>
</evidence>
<comment type="caution">
    <text evidence="2">The sequence shown here is derived from an EMBL/GenBank/DDBJ whole genome shotgun (WGS) entry which is preliminary data.</text>
</comment>
<keyword evidence="1" id="KW-0472">Membrane</keyword>
<sequence length="333" mass="37243">MLLRLFSALFGYNYEVVKAQTTVSKQKIITMGTLVLIPVSLWFFSGYYLSTNLYGASLPKALLIGAGLATLILIIDRAFIVQSKEPGASGLAKFRVLIAILSTALGSLAMDLMIFSGDLKEYQALKSQDMKEDKISEYKIKFGGKLERLKVERQVANDNFGQVSKEYISEVDGTNGTGKYGLGPAAIAKEKRMQEAKMALNKIDALFASEQTRLDSEADSVANKAVINEGSSLISKVRDLHEFAFSGLTNFFYYAAVTLFFFCLEFFPFKYKSKTAESLFEKMLHAEEKVGERRLHNLMARREEILRQNGLLGHRAEKIRQLASGYENIRKIG</sequence>
<gene>
    <name evidence="2" type="ORF">Ataiwa_02130</name>
</gene>
<dbReference type="RefSeq" id="WP_338226790.1">
    <property type="nucleotide sequence ID" value="NZ_BTPE01000001.1"/>
</dbReference>
<evidence type="ECO:0000313" key="2">
    <source>
        <dbReference type="EMBL" id="GMQ31941.1"/>
    </source>
</evidence>
<keyword evidence="3" id="KW-1185">Reference proteome</keyword>
<feature type="transmembrane region" description="Helical" evidence="1">
    <location>
        <begin position="92"/>
        <end position="115"/>
    </location>
</feature>
<feature type="transmembrane region" description="Helical" evidence="1">
    <location>
        <begin position="251"/>
        <end position="269"/>
    </location>
</feature>
<name>A0ABQ6PVF1_9BACT</name>